<keyword evidence="3" id="KW-1185">Reference proteome</keyword>
<evidence type="ECO:0000313" key="2">
    <source>
        <dbReference type="EMBL" id="KAF3009661.1"/>
    </source>
</evidence>
<dbReference type="AlphaFoldDB" id="A0A9P4TP41"/>
<dbReference type="OrthoDB" id="4521980at2759"/>
<evidence type="ECO:0000313" key="3">
    <source>
        <dbReference type="Proteomes" id="UP000801428"/>
    </source>
</evidence>
<feature type="compositionally biased region" description="Acidic residues" evidence="1">
    <location>
        <begin position="126"/>
        <end position="138"/>
    </location>
</feature>
<accession>A0A9P4TP41</accession>
<feature type="region of interest" description="Disordered" evidence="1">
    <location>
        <begin position="126"/>
        <end position="148"/>
    </location>
</feature>
<organism evidence="2 3">
    <name type="scientific">Curvularia kusanoi</name>
    <name type="common">Cochliobolus kusanoi</name>
    <dbReference type="NCBI Taxonomy" id="90978"/>
    <lineage>
        <taxon>Eukaryota</taxon>
        <taxon>Fungi</taxon>
        <taxon>Dikarya</taxon>
        <taxon>Ascomycota</taxon>
        <taxon>Pezizomycotina</taxon>
        <taxon>Dothideomycetes</taxon>
        <taxon>Pleosporomycetidae</taxon>
        <taxon>Pleosporales</taxon>
        <taxon>Pleosporineae</taxon>
        <taxon>Pleosporaceae</taxon>
        <taxon>Curvularia</taxon>
    </lineage>
</organism>
<gene>
    <name evidence="2" type="ORF">E8E13_007991</name>
</gene>
<dbReference type="EMBL" id="SWKU01000002">
    <property type="protein sequence ID" value="KAF3009661.1"/>
    <property type="molecule type" value="Genomic_DNA"/>
</dbReference>
<reference evidence="2" key="1">
    <citation type="submission" date="2019-04" db="EMBL/GenBank/DDBJ databases">
        <title>Sequencing of skin fungus with MAO and IRED activity.</title>
        <authorList>
            <person name="Marsaioli A.J."/>
            <person name="Bonatto J.M.C."/>
            <person name="Reis Junior O."/>
        </authorList>
    </citation>
    <scope>NUCLEOTIDE SEQUENCE</scope>
    <source>
        <strain evidence="2">30M1</strain>
    </source>
</reference>
<comment type="caution">
    <text evidence="2">The sequence shown here is derived from an EMBL/GenBank/DDBJ whole genome shotgun (WGS) entry which is preliminary data.</text>
</comment>
<evidence type="ECO:0000256" key="1">
    <source>
        <dbReference type="SAM" id="MobiDB-lite"/>
    </source>
</evidence>
<proteinExistence type="predicted"/>
<dbReference type="Proteomes" id="UP000801428">
    <property type="component" value="Unassembled WGS sequence"/>
</dbReference>
<feature type="compositionally biased region" description="Basic and acidic residues" evidence="1">
    <location>
        <begin position="139"/>
        <end position="148"/>
    </location>
</feature>
<protein>
    <submittedName>
        <fullName evidence="2">Uncharacterized protein</fullName>
    </submittedName>
</protein>
<name>A0A9P4TP41_CURKU</name>
<sequence>MAPLPFEIPPEAAEWNHPITHADYTKLLAGHTPRDMDDKVLMKTEVLSAQNTTLFHIYHGWKPREVVRLEIVAGDPGNVEGKEWARIVRIWWRKEYVGQDDMTEAEAKKSAVATCNRVLGCEIEYGEGDEGGNEEFVEEGWKKREDQG</sequence>